<dbReference type="InterPro" id="IPR008928">
    <property type="entry name" value="6-hairpin_glycosidase_sf"/>
</dbReference>
<keyword evidence="9 11" id="KW-0326">Glycosidase</keyword>
<comment type="subcellular location">
    <subcellularLocation>
        <location evidence="2">Endomembrane system</location>
    </subcellularLocation>
</comment>
<evidence type="ECO:0000256" key="14">
    <source>
        <dbReference type="SAM" id="SignalP"/>
    </source>
</evidence>
<dbReference type="PANTHER" id="PTHR12145">
    <property type="entry name" value="MANNAN ENDO-1,6-ALPHA-MANNOSIDASE DCW1"/>
    <property type="match status" value="1"/>
</dbReference>
<evidence type="ECO:0000256" key="1">
    <source>
        <dbReference type="ARBA" id="ARBA00001452"/>
    </source>
</evidence>
<evidence type="ECO:0000256" key="11">
    <source>
        <dbReference type="PIRNR" id="PIRNR016302"/>
    </source>
</evidence>
<evidence type="ECO:0000256" key="6">
    <source>
        <dbReference type="ARBA" id="ARBA00022801"/>
    </source>
</evidence>
<keyword evidence="8" id="KW-0325">Glycoprotein</keyword>
<keyword evidence="5 14" id="KW-0732">Signal</keyword>
<dbReference type="GO" id="GO:0012505">
    <property type="term" value="C:endomembrane system"/>
    <property type="evidence" value="ECO:0007669"/>
    <property type="project" value="UniProtKB-SubCell"/>
</dbReference>
<dbReference type="InterPro" id="IPR005198">
    <property type="entry name" value="Glyco_hydro_76"/>
</dbReference>
<keyword evidence="13" id="KW-1133">Transmembrane helix</keyword>
<dbReference type="Gene3D" id="1.50.10.20">
    <property type="match status" value="1"/>
</dbReference>
<dbReference type="Proteomes" id="UP000769157">
    <property type="component" value="Unassembled WGS sequence"/>
</dbReference>
<dbReference type="Pfam" id="PF03663">
    <property type="entry name" value="Glyco_hydro_76"/>
    <property type="match status" value="1"/>
</dbReference>
<keyword evidence="13" id="KW-0812">Transmembrane</keyword>
<reference evidence="15" key="1">
    <citation type="journal article" date="2021" name="Open Biol.">
        <title>Shared evolutionary footprints suggest mitochondrial oxidative damage underlies multiple complex I losses in fungi.</title>
        <authorList>
            <person name="Schikora-Tamarit M.A."/>
            <person name="Marcet-Houben M."/>
            <person name="Nosek J."/>
            <person name="Gabaldon T."/>
        </authorList>
    </citation>
    <scope>NUCLEOTIDE SEQUENCE</scope>
    <source>
        <strain evidence="15">CBS6075</strain>
    </source>
</reference>
<evidence type="ECO:0000313" key="15">
    <source>
        <dbReference type="EMBL" id="KAH3663813.1"/>
    </source>
</evidence>
<evidence type="ECO:0000256" key="7">
    <source>
        <dbReference type="ARBA" id="ARBA00023136"/>
    </source>
</evidence>
<dbReference type="PIRSF" id="PIRSF016302">
    <property type="entry name" value="Man_a_manosd"/>
    <property type="match status" value="1"/>
</dbReference>
<feature type="signal peptide" evidence="14">
    <location>
        <begin position="1"/>
        <end position="18"/>
    </location>
</feature>
<protein>
    <recommendedName>
        <fullName evidence="4 11">Mannan endo-1,6-alpha-mannosidase</fullName>
        <ecNumber evidence="4 11">3.2.1.101</ecNumber>
    </recommendedName>
</protein>
<dbReference type="GO" id="GO:0008496">
    <property type="term" value="F:mannan endo-1,6-alpha-mannosidase activity"/>
    <property type="evidence" value="ECO:0007669"/>
    <property type="project" value="UniProtKB-UniRule"/>
</dbReference>
<organism evidence="15 16">
    <name type="scientific">Ogataea philodendri</name>
    <dbReference type="NCBI Taxonomy" id="1378263"/>
    <lineage>
        <taxon>Eukaryota</taxon>
        <taxon>Fungi</taxon>
        <taxon>Dikarya</taxon>
        <taxon>Ascomycota</taxon>
        <taxon>Saccharomycotina</taxon>
        <taxon>Pichiomycetes</taxon>
        <taxon>Pichiales</taxon>
        <taxon>Pichiaceae</taxon>
        <taxon>Ogataea</taxon>
    </lineage>
</organism>
<dbReference type="GO" id="GO:0009272">
    <property type="term" value="P:fungal-type cell wall biogenesis"/>
    <property type="evidence" value="ECO:0007669"/>
    <property type="project" value="TreeGrafter"/>
</dbReference>
<keyword evidence="16" id="KW-1185">Reference proteome</keyword>
<name>A0A9P8T2G2_9ASCO</name>
<dbReference type="EC" id="3.2.1.101" evidence="4 11"/>
<evidence type="ECO:0000256" key="9">
    <source>
        <dbReference type="ARBA" id="ARBA00023295"/>
    </source>
</evidence>
<feature type="transmembrane region" description="Helical" evidence="13">
    <location>
        <begin position="451"/>
        <end position="472"/>
    </location>
</feature>
<feature type="compositionally biased region" description="Low complexity" evidence="12">
    <location>
        <begin position="407"/>
        <end position="424"/>
    </location>
</feature>
<dbReference type="FunFam" id="1.50.10.20:FF:000006">
    <property type="entry name" value="Mannan endo-1,6-alpha-mannosidase"/>
    <property type="match status" value="1"/>
</dbReference>
<dbReference type="GO" id="GO:0016052">
    <property type="term" value="P:carbohydrate catabolic process"/>
    <property type="evidence" value="ECO:0007669"/>
    <property type="project" value="InterPro"/>
</dbReference>
<evidence type="ECO:0000256" key="2">
    <source>
        <dbReference type="ARBA" id="ARBA00004308"/>
    </source>
</evidence>
<reference evidence="15" key="2">
    <citation type="submission" date="2021-01" db="EMBL/GenBank/DDBJ databases">
        <authorList>
            <person name="Schikora-Tamarit M.A."/>
        </authorList>
    </citation>
    <scope>NUCLEOTIDE SEQUENCE</scope>
    <source>
        <strain evidence="15">CBS6075</strain>
    </source>
</reference>
<proteinExistence type="inferred from homology"/>
<dbReference type="OrthoDB" id="4187847at2759"/>
<evidence type="ECO:0000256" key="3">
    <source>
        <dbReference type="ARBA" id="ARBA00009699"/>
    </source>
</evidence>
<comment type="caution">
    <text evidence="15">The sequence shown here is derived from an EMBL/GenBank/DDBJ whole genome shotgun (WGS) entry which is preliminary data.</text>
</comment>
<dbReference type="AlphaFoldDB" id="A0A9P8T2G2"/>
<dbReference type="InterPro" id="IPR014480">
    <property type="entry name" value="Mannan-1_6-alpha_mannosidase"/>
</dbReference>
<evidence type="ECO:0000256" key="12">
    <source>
        <dbReference type="SAM" id="MobiDB-lite"/>
    </source>
</evidence>
<dbReference type="RefSeq" id="XP_046060149.1">
    <property type="nucleotide sequence ID" value="XM_046206377.1"/>
</dbReference>
<comment type="catalytic activity">
    <reaction evidence="1 11">
        <text>Random hydrolysis of (1-&gt;6)-alpha-D-mannosidic linkages in unbranched (1-&gt;6)-mannans.</text>
        <dbReference type="EC" id="3.2.1.101"/>
    </reaction>
</comment>
<evidence type="ECO:0000256" key="10">
    <source>
        <dbReference type="ARBA" id="ARBA00023316"/>
    </source>
</evidence>
<evidence type="ECO:0000256" key="4">
    <source>
        <dbReference type="ARBA" id="ARBA00012350"/>
    </source>
</evidence>
<dbReference type="GO" id="GO:0071555">
    <property type="term" value="P:cell wall organization"/>
    <property type="evidence" value="ECO:0007669"/>
    <property type="project" value="UniProtKB-KW"/>
</dbReference>
<keyword evidence="6 11" id="KW-0378">Hydrolase</keyword>
<evidence type="ECO:0000256" key="8">
    <source>
        <dbReference type="ARBA" id="ARBA00023180"/>
    </source>
</evidence>
<dbReference type="SUPFAM" id="SSF48208">
    <property type="entry name" value="Six-hairpin glycosidases"/>
    <property type="match status" value="1"/>
</dbReference>
<keyword evidence="10" id="KW-0961">Cell wall biogenesis/degradation</keyword>
<feature type="region of interest" description="Disordered" evidence="12">
    <location>
        <begin position="407"/>
        <end position="433"/>
    </location>
</feature>
<dbReference type="PANTHER" id="PTHR12145:SF21">
    <property type="entry name" value="MANNAN ENDO-1,6-ALPHA-MANNOSIDASE DFG5"/>
    <property type="match status" value="1"/>
</dbReference>
<dbReference type="EMBL" id="JAEUBE010000366">
    <property type="protein sequence ID" value="KAH3663813.1"/>
    <property type="molecule type" value="Genomic_DNA"/>
</dbReference>
<feature type="chain" id="PRO_5040482923" description="Mannan endo-1,6-alpha-mannosidase" evidence="14">
    <location>
        <begin position="19"/>
        <end position="473"/>
    </location>
</feature>
<accession>A0A9P8T2G2</accession>
<sequence length="473" mass="51901">MMILKSISFLLSLSLANALSLDVGDKDSVCDAATLIVDGMMDYYEGNRYGGTVGMFQAPYYWWEAGEAMGGLIDTWFFCKNDTYESLISQALLAQIGSDKDYMPSNQTATEGNDDQAFWGLAVLQAAERNFTNPSGDDSDISWIGLAQAVYNTMWSRWDSANCGGGLRWQIFTWNAGYDYKNTISNAGLFNIAARIARYTSNNTYAETAETVYDWLRDVGYVSLSDDGTYYTVYDGAKIGTNNCSTFSETQYSYNYALLLGGAAYMYNYTENETWSTEVGRLYEGISRTFLNNSIMFEYMCEKSTSCNNDQRSFKSVFSRMMGLTAKLVPDYHDKILDILDTSANGAAQSCSGGSDGHTCGRNWAYGGWDGWYGLGEQMSALEVIQNTLIDSADGPYYYYTGHPMNSSDSSSDDSSSRGGASSSIDNNAGLSGDSESLNANSITVKRKDRVGAGIVTAIVLAVLIGLSVWMLL</sequence>
<dbReference type="GO" id="GO:0007117">
    <property type="term" value="P:budding cell bud growth"/>
    <property type="evidence" value="ECO:0007669"/>
    <property type="project" value="TreeGrafter"/>
</dbReference>
<evidence type="ECO:0000313" key="16">
    <source>
        <dbReference type="Proteomes" id="UP000769157"/>
    </source>
</evidence>
<gene>
    <name evidence="15" type="ORF">OGAPHI_005216</name>
</gene>
<evidence type="ECO:0000256" key="5">
    <source>
        <dbReference type="ARBA" id="ARBA00022729"/>
    </source>
</evidence>
<dbReference type="GeneID" id="70237180"/>
<keyword evidence="7 13" id="KW-0472">Membrane</keyword>
<evidence type="ECO:0000256" key="13">
    <source>
        <dbReference type="SAM" id="Phobius"/>
    </source>
</evidence>
<comment type="similarity">
    <text evidence="3 11">Belongs to the glycosyl hydrolase 76 family.</text>
</comment>